<dbReference type="Proteomes" id="UP000317977">
    <property type="component" value="Unassembled WGS sequence"/>
</dbReference>
<evidence type="ECO:0000313" key="1">
    <source>
        <dbReference type="EMBL" id="TWU46840.1"/>
    </source>
</evidence>
<sequence>MSETRKPLKIGDMFRCAKCGLEIHVTQGCDCKDCRADFQCCGQPLENVTAVTVRKAQSELN</sequence>
<comment type="caution">
    <text evidence="1">The sequence shown here is derived from an EMBL/GenBank/DDBJ whole genome shotgun (WGS) entry which is preliminary data.</text>
</comment>
<reference evidence="1 2" key="1">
    <citation type="submission" date="2019-02" db="EMBL/GenBank/DDBJ databases">
        <title>Deep-cultivation of Planctomycetes and their phenomic and genomic characterization uncovers novel biology.</title>
        <authorList>
            <person name="Wiegand S."/>
            <person name="Jogler M."/>
            <person name="Boedeker C."/>
            <person name="Pinto D."/>
            <person name="Vollmers J."/>
            <person name="Rivas-Marin E."/>
            <person name="Kohn T."/>
            <person name="Peeters S.H."/>
            <person name="Heuer A."/>
            <person name="Rast P."/>
            <person name="Oberbeckmann S."/>
            <person name="Bunk B."/>
            <person name="Jeske O."/>
            <person name="Meyerdierks A."/>
            <person name="Storesund J.E."/>
            <person name="Kallscheuer N."/>
            <person name="Luecker S."/>
            <person name="Lage O.M."/>
            <person name="Pohl T."/>
            <person name="Merkel B.J."/>
            <person name="Hornburger P."/>
            <person name="Mueller R.-W."/>
            <person name="Bruemmer F."/>
            <person name="Labrenz M."/>
            <person name="Spormann A.M."/>
            <person name="Op Den Camp H."/>
            <person name="Overmann J."/>
            <person name="Amann R."/>
            <person name="Jetten M.S.M."/>
            <person name="Mascher T."/>
            <person name="Medema M.H."/>
            <person name="Devos D.P."/>
            <person name="Kaster A.-K."/>
            <person name="Ovreas L."/>
            <person name="Rohde M."/>
            <person name="Galperin M.Y."/>
            <person name="Jogler C."/>
        </authorList>
    </citation>
    <scope>NUCLEOTIDE SEQUENCE [LARGE SCALE GENOMIC DNA]</scope>
    <source>
        <strain evidence="1 2">Poly59</strain>
    </source>
</reference>
<dbReference type="RefSeq" id="WP_146537285.1">
    <property type="nucleotide sequence ID" value="NZ_SJPX01000006.1"/>
</dbReference>
<evidence type="ECO:0008006" key="3">
    <source>
        <dbReference type="Google" id="ProtNLM"/>
    </source>
</evidence>
<organism evidence="1 2">
    <name type="scientific">Rubripirellula reticaptiva</name>
    <dbReference type="NCBI Taxonomy" id="2528013"/>
    <lineage>
        <taxon>Bacteria</taxon>
        <taxon>Pseudomonadati</taxon>
        <taxon>Planctomycetota</taxon>
        <taxon>Planctomycetia</taxon>
        <taxon>Pirellulales</taxon>
        <taxon>Pirellulaceae</taxon>
        <taxon>Rubripirellula</taxon>
    </lineage>
</organism>
<dbReference type="OrthoDB" id="290577at2"/>
<dbReference type="AlphaFoldDB" id="A0A5C6EDW5"/>
<protein>
    <recommendedName>
        <fullName evidence="3">Desulfoferrodoxin N-terminal domain-containing protein</fullName>
    </recommendedName>
</protein>
<dbReference type="EMBL" id="SJPX01000006">
    <property type="protein sequence ID" value="TWU46840.1"/>
    <property type="molecule type" value="Genomic_DNA"/>
</dbReference>
<gene>
    <name evidence="1" type="ORF">Poly59_58130</name>
</gene>
<accession>A0A5C6EDW5</accession>
<keyword evidence="2" id="KW-1185">Reference proteome</keyword>
<name>A0A5C6EDW5_9BACT</name>
<proteinExistence type="predicted"/>
<evidence type="ECO:0000313" key="2">
    <source>
        <dbReference type="Proteomes" id="UP000317977"/>
    </source>
</evidence>